<sequence>MRVRFRSEEGVGDMGLKAPGIITFMLSVILTVIVLTSKFFGADIPGLTGNESWALLASYAILMLGCMVRGM</sequence>
<gene>
    <name evidence="2" type="ORF">HYPDE_38168</name>
</gene>
<dbReference type="RefSeq" id="WP_015599320.1">
    <property type="nucleotide sequence ID" value="NC_021172.1"/>
</dbReference>
<dbReference type="AlphaFoldDB" id="N0BGN1"/>
<dbReference type="STRING" id="670307.HYPDE_38168"/>
<reference evidence="2 3" key="1">
    <citation type="journal article" date="2013" name="Genome Announc.">
        <title>Genome sequences for three denitrifying bacterial strains isolated from a uranium- and nitrate-contaminated subsurface environment.</title>
        <authorList>
            <person name="Venkatramanan R."/>
            <person name="Prakash O."/>
            <person name="Woyke T."/>
            <person name="Chain P."/>
            <person name="Goodwin L.A."/>
            <person name="Watson D."/>
            <person name="Brooks S."/>
            <person name="Kostka J.E."/>
            <person name="Green S.J."/>
        </authorList>
    </citation>
    <scope>NUCLEOTIDE SEQUENCE [LARGE SCALE GENOMIC DNA]</scope>
    <source>
        <strain evidence="2 3">1NES1</strain>
    </source>
</reference>
<dbReference type="Proteomes" id="UP000005952">
    <property type="component" value="Chromosome"/>
</dbReference>
<protein>
    <submittedName>
        <fullName evidence="2">Uncharacterized protein</fullName>
    </submittedName>
</protein>
<evidence type="ECO:0000256" key="1">
    <source>
        <dbReference type="SAM" id="Phobius"/>
    </source>
</evidence>
<evidence type="ECO:0000313" key="3">
    <source>
        <dbReference type="Proteomes" id="UP000005952"/>
    </source>
</evidence>
<dbReference type="OrthoDB" id="7933451at2"/>
<name>N0BGN1_9HYPH</name>
<evidence type="ECO:0000313" key="2">
    <source>
        <dbReference type="EMBL" id="AGK59305.1"/>
    </source>
</evidence>
<proteinExistence type="predicted"/>
<dbReference type="EMBL" id="CP005587">
    <property type="protein sequence ID" value="AGK59305.1"/>
    <property type="molecule type" value="Genomic_DNA"/>
</dbReference>
<keyword evidence="3" id="KW-1185">Reference proteome</keyword>
<feature type="transmembrane region" description="Helical" evidence="1">
    <location>
        <begin position="21"/>
        <end position="40"/>
    </location>
</feature>
<organism evidence="2 3">
    <name type="scientific">Hyphomicrobium denitrificans 1NES1</name>
    <dbReference type="NCBI Taxonomy" id="670307"/>
    <lineage>
        <taxon>Bacteria</taxon>
        <taxon>Pseudomonadati</taxon>
        <taxon>Pseudomonadota</taxon>
        <taxon>Alphaproteobacteria</taxon>
        <taxon>Hyphomicrobiales</taxon>
        <taxon>Hyphomicrobiaceae</taxon>
        <taxon>Hyphomicrobium</taxon>
    </lineage>
</organism>
<keyword evidence="1" id="KW-0812">Transmembrane</keyword>
<dbReference type="KEGG" id="hdt:HYPDE_38168"/>
<dbReference type="HOGENOM" id="CLU_202480_0_0_5"/>
<accession>N0BGN1</accession>
<keyword evidence="1" id="KW-0472">Membrane</keyword>
<keyword evidence="1" id="KW-1133">Transmembrane helix</keyword>
<feature type="transmembrane region" description="Helical" evidence="1">
    <location>
        <begin position="52"/>
        <end position="70"/>
    </location>
</feature>